<gene>
    <name evidence="2" type="ORF">A4X06_0g7393</name>
</gene>
<evidence type="ECO:0000313" key="3">
    <source>
        <dbReference type="Proteomes" id="UP000077684"/>
    </source>
</evidence>
<proteinExistence type="predicted"/>
<evidence type="ECO:0000313" key="2">
    <source>
        <dbReference type="EMBL" id="KAE8241816.1"/>
    </source>
</evidence>
<dbReference type="PANTHER" id="PTHR16036">
    <property type="entry name" value="ANKYRIN REPEAT AND ZINC FINGER DOMAIN-CONTAINING PROTEIN 1"/>
    <property type="match status" value="1"/>
</dbReference>
<dbReference type="EMBL" id="LWDE02001277">
    <property type="protein sequence ID" value="KAE8241816.1"/>
    <property type="molecule type" value="Genomic_DNA"/>
</dbReference>
<feature type="non-terminal residue" evidence="2">
    <location>
        <position position="1"/>
    </location>
</feature>
<name>A0A8X7MLX1_9BASI</name>
<accession>A0A8X7MLX1</accession>
<dbReference type="Proteomes" id="UP000077684">
    <property type="component" value="Unassembled WGS sequence"/>
</dbReference>
<protein>
    <submittedName>
        <fullName evidence="2">Uncharacterized protein</fullName>
    </submittedName>
</protein>
<dbReference type="InterPro" id="IPR047139">
    <property type="entry name" value="ANKZ1/VMS1"/>
</dbReference>
<dbReference type="AlphaFoldDB" id="A0A8X7MLX1"/>
<dbReference type="PANTHER" id="PTHR16036:SF2">
    <property type="entry name" value="TRNA ENDONUCLEASE ANKZF1"/>
    <property type="match status" value="1"/>
</dbReference>
<feature type="region of interest" description="Disordered" evidence="1">
    <location>
        <begin position="39"/>
        <end position="59"/>
    </location>
</feature>
<reference evidence="2" key="1">
    <citation type="submission" date="2016-04" db="EMBL/GenBank/DDBJ databases">
        <authorList>
            <person name="Nguyen H.D."/>
            <person name="Samba Siva P."/>
            <person name="Cullis J."/>
            <person name="Levesque C.A."/>
            <person name="Hambleton S."/>
        </authorList>
    </citation>
    <scope>NUCLEOTIDE SEQUENCE</scope>
    <source>
        <strain evidence="2">DAOMC 236426</strain>
    </source>
</reference>
<dbReference type="GO" id="GO:0036503">
    <property type="term" value="P:ERAD pathway"/>
    <property type="evidence" value="ECO:0007669"/>
    <property type="project" value="TreeGrafter"/>
</dbReference>
<keyword evidence="3" id="KW-1185">Reference proteome</keyword>
<comment type="caution">
    <text evidence="2">The sequence shown here is derived from an EMBL/GenBank/DDBJ whole genome shotgun (WGS) entry which is preliminary data.</text>
</comment>
<organism evidence="2 3">
    <name type="scientific">Tilletia controversa</name>
    <name type="common">dwarf bunt fungus</name>
    <dbReference type="NCBI Taxonomy" id="13291"/>
    <lineage>
        <taxon>Eukaryota</taxon>
        <taxon>Fungi</taxon>
        <taxon>Dikarya</taxon>
        <taxon>Basidiomycota</taxon>
        <taxon>Ustilaginomycotina</taxon>
        <taxon>Exobasidiomycetes</taxon>
        <taxon>Tilletiales</taxon>
        <taxon>Tilletiaceae</taxon>
        <taxon>Tilletia</taxon>
    </lineage>
</organism>
<sequence length="218" mass="23219">EAIPTSVPNTLLQLAAEAGVEEIVQYLLIERRADPAAPIAPLHRRTTTPPSSSSDAPAIPHRTAYDLASARAVRDVFRRLMAEQPDWAEWAQMGPGGARVPSALTGEMEEKRGGKVKERRNLLREKARARETAITAKGGPVQDPTPAPAPAPATIPKPSSQIANRLGGGSGGTNAPSALRQAVDQQAGITPEVRARIEREKRARAAEARMKALQGGKE</sequence>
<evidence type="ECO:0000256" key="1">
    <source>
        <dbReference type="SAM" id="MobiDB-lite"/>
    </source>
</evidence>
<feature type="region of interest" description="Disordered" evidence="1">
    <location>
        <begin position="131"/>
        <end position="195"/>
    </location>
</feature>
<feature type="compositionally biased region" description="Pro residues" evidence="1">
    <location>
        <begin position="143"/>
        <end position="155"/>
    </location>
</feature>
<reference evidence="2" key="2">
    <citation type="journal article" date="2019" name="IMA Fungus">
        <title>Genome sequencing and comparison of five Tilletia species to identify candidate genes for the detection of regulated species infecting wheat.</title>
        <authorList>
            <person name="Nguyen H.D.T."/>
            <person name="Sultana T."/>
            <person name="Kesanakurti P."/>
            <person name="Hambleton S."/>
        </authorList>
    </citation>
    <scope>NUCLEOTIDE SEQUENCE</scope>
    <source>
        <strain evidence="2">DAOMC 236426</strain>
    </source>
</reference>